<proteinExistence type="predicted"/>
<dbReference type="Pfam" id="PF05721">
    <property type="entry name" value="PhyH"/>
    <property type="match status" value="1"/>
</dbReference>
<gene>
    <name evidence="1" type="ORF">BDV40DRAFT_310254</name>
</gene>
<sequence length="325" mass="36570">MQSITPIARLCKPARFCTQHRNMSSFPTSISPSPSEIKSRQLSPQNLETAIRSLHHDGLVVVENVVPHDALDRLNHKMVEDAWTLRNKKENSPYNYNPGNIQQDPPPVRKYFDPDIFLNPIATQITSTALGPRPKWTFCSGNSAMPPTAETPPMSQPVHSDADFAHPTHPFAYVVNVPLITMTPENGSTEVWLGTHSDSGLHVQEGMHGERASGRIQLDALEKRRMIRPPCQPVVPKGALVLRDLRLWHAGIGNQTDEVRVMLAMIHFAPWYRNPMRLEFAEDLGPLVEKETGVETPVDWVTESEAMSRYLNRGFGNSYDFSQRP</sequence>
<dbReference type="InterPro" id="IPR051961">
    <property type="entry name" value="Fungal_Metabolite_Diox"/>
</dbReference>
<dbReference type="PANTHER" id="PTHR37563:SF2">
    <property type="entry name" value="PHYTANOYL-COA DIOXYGENASE FAMILY PROTEIN (AFU_ORTHOLOGUE AFUA_2G03330)"/>
    <property type="match status" value="1"/>
</dbReference>
<protein>
    <recommendedName>
        <fullName evidence="3">Phytanoyl-CoA dioxygenase</fullName>
    </recommendedName>
</protein>
<accession>A0A5N6VCI7</accession>
<dbReference type="AlphaFoldDB" id="A0A5N6VCI7"/>
<dbReference type="EMBL" id="ML738586">
    <property type="protein sequence ID" value="KAE8168380.1"/>
    <property type="molecule type" value="Genomic_DNA"/>
</dbReference>
<evidence type="ECO:0000313" key="1">
    <source>
        <dbReference type="EMBL" id="KAE8168380.1"/>
    </source>
</evidence>
<dbReference type="InterPro" id="IPR008775">
    <property type="entry name" value="Phytyl_CoA_dOase-like"/>
</dbReference>
<organism evidence="1 2">
    <name type="scientific">Aspergillus tamarii</name>
    <dbReference type="NCBI Taxonomy" id="41984"/>
    <lineage>
        <taxon>Eukaryota</taxon>
        <taxon>Fungi</taxon>
        <taxon>Dikarya</taxon>
        <taxon>Ascomycota</taxon>
        <taxon>Pezizomycotina</taxon>
        <taxon>Eurotiomycetes</taxon>
        <taxon>Eurotiomycetidae</taxon>
        <taxon>Eurotiales</taxon>
        <taxon>Aspergillaceae</taxon>
        <taxon>Aspergillus</taxon>
        <taxon>Aspergillus subgen. Circumdati</taxon>
    </lineage>
</organism>
<dbReference type="PANTHER" id="PTHR37563">
    <property type="entry name" value="PHYTANOYL-COA DIOXYGENASE FAMILY PROTEIN (AFU_ORTHOLOGUE AFUA_2G03330)"/>
    <property type="match status" value="1"/>
</dbReference>
<dbReference type="OrthoDB" id="407832at2759"/>
<dbReference type="Proteomes" id="UP000326950">
    <property type="component" value="Unassembled WGS sequence"/>
</dbReference>
<reference evidence="1 2" key="1">
    <citation type="submission" date="2019-04" db="EMBL/GenBank/DDBJ databases">
        <title>Friends and foes A comparative genomics study of 23 Aspergillus species from section Flavi.</title>
        <authorList>
            <consortium name="DOE Joint Genome Institute"/>
            <person name="Kjaerbolling I."/>
            <person name="Vesth T."/>
            <person name="Frisvad J.C."/>
            <person name="Nybo J.L."/>
            <person name="Theobald S."/>
            <person name="Kildgaard S."/>
            <person name="Isbrandt T."/>
            <person name="Kuo A."/>
            <person name="Sato A."/>
            <person name="Lyhne E.K."/>
            <person name="Kogle M.E."/>
            <person name="Wiebenga A."/>
            <person name="Kun R.S."/>
            <person name="Lubbers R.J."/>
            <person name="Makela M.R."/>
            <person name="Barry K."/>
            <person name="Chovatia M."/>
            <person name="Clum A."/>
            <person name="Daum C."/>
            <person name="Haridas S."/>
            <person name="He G."/>
            <person name="LaButti K."/>
            <person name="Lipzen A."/>
            <person name="Mondo S."/>
            <person name="Riley R."/>
            <person name="Salamov A."/>
            <person name="Simmons B.A."/>
            <person name="Magnuson J.K."/>
            <person name="Henrissat B."/>
            <person name="Mortensen U.H."/>
            <person name="Larsen T.O."/>
            <person name="Devries R.P."/>
            <person name="Grigoriev I.V."/>
            <person name="Machida M."/>
            <person name="Baker S.E."/>
            <person name="Andersen M.R."/>
        </authorList>
    </citation>
    <scope>NUCLEOTIDE SEQUENCE [LARGE SCALE GENOMIC DNA]</scope>
    <source>
        <strain evidence="1 2">CBS 117626</strain>
    </source>
</reference>
<evidence type="ECO:0000313" key="2">
    <source>
        <dbReference type="Proteomes" id="UP000326950"/>
    </source>
</evidence>
<dbReference type="Gene3D" id="2.60.120.620">
    <property type="entry name" value="q2cbj1_9rhob like domain"/>
    <property type="match status" value="1"/>
</dbReference>
<name>A0A5N6VCI7_ASPTM</name>
<dbReference type="SUPFAM" id="SSF51197">
    <property type="entry name" value="Clavaminate synthase-like"/>
    <property type="match status" value="1"/>
</dbReference>
<keyword evidence="2" id="KW-1185">Reference proteome</keyword>
<evidence type="ECO:0008006" key="3">
    <source>
        <dbReference type="Google" id="ProtNLM"/>
    </source>
</evidence>